<organism evidence="1 2">
    <name type="scientific">Acetobacter cerevisiae</name>
    <dbReference type="NCBI Taxonomy" id="178900"/>
    <lineage>
        <taxon>Bacteria</taxon>
        <taxon>Pseudomonadati</taxon>
        <taxon>Pseudomonadota</taxon>
        <taxon>Alphaproteobacteria</taxon>
        <taxon>Acetobacterales</taxon>
        <taxon>Acetobacteraceae</taxon>
        <taxon>Acetobacter</taxon>
    </lineage>
</organism>
<proteinExistence type="predicted"/>
<dbReference type="EMBL" id="LHZY01000002">
    <property type="protein sequence ID" value="KXV72977.1"/>
    <property type="molecule type" value="Genomic_DNA"/>
</dbReference>
<name>A0A149UYC7_9PROT</name>
<dbReference type="AlphaFoldDB" id="A0A149UYC7"/>
<evidence type="ECO:0000313" key="1">
    <source>
        <dbReference type="EMBL" id="KXV72977.1"/>
    </source>
</evidence>
<sequence length="76" mass="8309">MCGKDEGGGFILDEKRKETGRLRLAGITPDEMNVIRSFKEALPFFQSNGCASRDLHGDPPFQDIDKHGGIMSVDGV</sequence>
<dbReference type="Proteomes" id="UP000075312">
    <property type="component" value="Unassembled WGS sequence"/>
</dbReference>
<reference evidence="1 2" key="1">
    <citation type="submission" date="2015-06" db="EMBL/GenBank/DDBJ databases">
        <title>Improved classification and identification of acetic acid bacteria using matrix-assisted laser desorption/ionization time-of-flight mass spectrometry; Gluconobacter nephelii and Gluconobacter uchimurae are later heterotypic synonyms of Gluconobacter japonicus and Gluconobacter oxydans, respectively.</title>
        <authorList>
            <person name="Li L."/>
            <person name="Cleenwerck I."/>
            <person name="De Vuyst L."/>
            <person name="Vandamme P."/>
        </authorList>
    </citation>
    <scope>NUCLEOTIDE SEQUENCE [LARGE SCALE GENOMIC DNA]</scope>
    <source>
        <strain evidence="1 2">LMG 1608</strain>
    </source>
</reference>
<protein>
    <submittedName>
        <fullName evidence="1">Uncharacterized protein</fullName>
    </submittedName>
</protein>
<gene>
    <name evidence="1" type="ORF">AD952_02550</name>
</gene>
<evidence type="ECO:0000313" key="2">
    <source>
        <dbReference type="Proteomes" id="UP000075312"/>
    </source>
</evidence>
<comment type="caution">
    <text evidence="1">The sequence shown here is derived from an EMBL/GenBank/DDBJ whole genome shotgun (WGS) entry which is preliminary data.</text>
</comment>
<accession>A0A149UYC7</accession>